<dbReference type="EMBL" id="DVHB01000018">
    <property type="protein sequence ID" value="HIR38919.1"/>
    <property type="molecule type" value="Genomic_DNA"/>
</dbReference>
<dbReference type="SUPFAM" id="SSF46785">
    <property type="entry name" value="Winged helix' DNA-binding domain"/>
    <property type="match status" value="1"/>
</dbReference>
<feature type="domain" description="HTH deoR-type" evidence="3">
    <location>
        <begin position="2"/>
        <end position="58"/>
    </location>
</feature>
<dbReference type="AlphaFoldDB" id="A0A9D1AGV4"/>
<dbReference type="InterPro" id="IPR036390">
    <property type="entry name" value="WH_DNA-bd_sf"/>
</dbReference>
<evidence type="ECO:0000256" key="2">
    <source>
        <dbReference type="ARBA" id="ARBA00023163"/>
    </source>
</evidence>
<evidence type="ECO:0000259" key="3">
    <source>
        <dbReference type="PROSITE" id="PS51000"/>
    </source>
</evidence>
<reference evidence="4" key="1">
    <citation type="submission" date="2020-10" db="EMBL/GenBank/DDBJ databases">
        <authorList>
            <person name="Gilroy R."/>
        </authorList>
    </citation>
    <scope>NUCLEOTIDE SEQUENCE</scope>
    <source>
        <strain evidence="4">ChiW25-3613</strain>
    </source>
</reference>
<dbReference type="PROSITE" id="PS51000">
    <property type="entry name" value="HTH_DEOR_2"/>
    <property type="match status" value="1"/>
</dbReference>
<gene>
    <name evidence="4" type="ORF">IAB90_00895</name>
</gene>
<dbReference type="SUPFAM" id="SSF100950">
    <property type="entry name" value="NagB/RpiA/CoA transferase-like"/>
    <property type="match status" value="1"/>
</dbReference>
<proteinExistence type="predicted"/>
<dbReference type="PANTHER" id="PTHR30363">
    <property type="entry name" value="HTH-TYPE TRANSCRIPTIONAL REGULATOR SRLR-RELATED"/>
    <property type="match status" value="1"/>
</dbReference>
<evidence type="ECO:0000256" key="1">
    <source>
        <dbReference type="ARBA" id="ARBA00023015"/>
    </source>
</evidence>
<reference evidence="4" key="2">
    <citation type="journal article" date="2021" name="PeerJ">
        <title>Extensive microbial diversity within the chicken gut microbiome revealed by metagenomics and culture.</title>
        <authorList>
            <person name="Gilroy R."/>
            <person name="Ravi A."/>
            <person name="Getino M."/>
            <person name="Pursley I."/>
            <person name="Horton D.L."/>
            <person name="Alikhan N.F."/>
            <person name="Baker D."/>
            <person name="Gharbi K."/>
            <person name="Hall N."/>
            <person name="Watson M."/>
            <person name="Adriaenssens E.M."/>
            <person name="Foster-Nyarko E."/>
            <person name="Jarju S."/>
            <person name="Secka A."/>
            <person name="Antonio M."/>
            <person name="Oren A."/>
            <person name="Chaudhuri R.R."/>
            <person name="La Ragione R."/>
            <person name="Hildebrand F."/>
            <person name="Pallen M.J."/>
        </authorList>
    </citation>
    <scope>NUCLEOTIDE SEQUENCE</scope>
    <source>
        <strain evidence="4">ChiW25-3613</strain>
    </source>
</reference>
<dbReference type="Pfam" id="PF08220">
    <property type="entry name" value="HTH_DeoR"/>
    <property type="match status" value="1"/>
</dbReference>
<dbReference type="InterPro" id="IPR050313">
    <property type="entry name" value="Carb_Metab_HTH_regulators"/>
</dbReference>
<evidence type="ECO:0000313" key="4">
    <source>
        <dbReference type="EMBL" id="HIR38919.1"/>
    </source>
</evidence>
<dbReference type="GO" id="GO:0003700">
    <property type="term" value="F:DNA-binding transcription factor activity"/>
    <property type="evidence" value="ECO:0007669"/>
    <property type="project" value="InterPro"/>
</dbReference>
<dbReference type="SMART" id="SM01134">
    <property type="entry name" value="DeoRC"/>
    <property type="match status" value="1"/>
</dbReference>
<comment type="caution">
    <text evidence="4">The sequence shown here is derived from an EMBL/GenBank/DDBJ whole genome shotgun (WGS) entry which is preliminary data.</text>
</comment>
<dbReference type="SMART" id="SM00420">
    <property type="entry name" value="HTH_DEOR"/>
    <property type="match status" value="1"/>
</dbReference>
<accession>A0A9D1AGV4</accession>
<dbReference type="InterPro" id="IPR001034">
    <property type="entry name" value="DeoR_HTH"/>
</dbReference>
<dbReference type="Pfam" id="PF00455">
    <property type="entry name" value="DeoRC"/>
    <property type="match status" value="1"/>
</dbReference>
<dbReference type="InterPro" id="IPR037171">
    <property type="entry name" value="NagB/RpiA_transferase-like"/>
</dbReference>
<dbReference type="Proteomes" id="UP000824179">
    <property type="component" value="Unassembled WGS sequence"/>
</dbReference>
<keyword evidence="1" id="KW-0805">Transcription regulation</keyword>
<keyword evidence="2" id="KW-0804">Transcription</keyword>
<sequence>MKRERLEEVAEILDKRGKMTLEQLEEAFPDVSQMTLRRDLSQLEEDGRIIRIRGGAMSVKEVQKVSGEAYTKKTTINMDAKIVIAQKAATLIDEGTSIFLDGGTTAMYLSKEMPDIKCNVFTNGIAVAMELAQKKNVEITVVGGQLMKDNLSTSSPAAKAYFDNTNFEIAIVSALAFTPEHGFSCNSQTESDLLKQVFKKARHVYMMLDSSKIGKINPYTFAHLEDIDVLITDDVFPREYKALFEQNDIVVM</sequence>
<protein>
    <submittedName>
        <fullName evidence="4">DeoR/GlpR transcriptional regulator</fullName>
    </submittedName>
</protein>
<dbReference type="InterPro" id="IPR014036">
    <property type="entry name" value="DeoR-like_C"/>
</dbReference>
<dbReference type="PANTHER" id="PTHR30363:SF44">
    <property type="entry name" value="AGA OPERON TRANSCRIPTIONAL REPRESSOR-RELATED"/>
    <property type="match status" value="1"/>
</dbReference>
<organism evidence="4 5">
    <name type="scientific">Candidatus Coproplasma stercoripullorum</name>
    <dbReference type="NCBI Taxonomy" id="2840751"/>
    <lineage>
        <taxon>Bacteria</taxon>
        <taxon>Bacillati</taxon>
        <taxon>Bacillota</taxon>
        <taxon>Clostridia</taxon>
        <taxon>Eubacteriales</taxon>
        <taxon>Candidatus Coproplasma</taxon>
    </lineage>
</organism>
<name>A0A9D1AGV4_9FIRM</name>
<dbReference type="Gene3D" id="3.40.50.1360">
    <property type="match status" value="1"/>
</dbReference>
<evidence type="ECO:0000313" key="5">
    <source>
        <dbReference type="Proteomes" id="UP000824179"/>
    </source>
</evidence>